<dbReference type="EMBL" id="CAJJDM010000007">
    <property type="protein sequence ID" value="CAD8045956.1"/>
    <property type="molecule type" value="Genomic_DNA"/>
</dbReference>
<name>A0A8S1K1A8_PARPR</name>
<proteinExistence type="predicted"/>
<protein>
    <submittedName>
        <fullName evidence="1">Uncharacterized protein</fullName>
    </submittedName>
</protein>
<dbReference type="AlphaFoldDB" id="A0A8S1K1A8"/>
<accession>A0A8S1K1A8</accession>
<keyword evidence="3" id="KW-1185">Reference proteome</keyword>
<evidence type="ECO:0000313" key="1">
    <source>
        <dbReference type="EMBL" id="CAD8045956.1"/>
    </source>
</evidence>
<dbReference type="EMBL" id="CAJJDM010000007">
    <property type="protein sequence ID" value="CAD8045960.1"/>
    <property type="molecule type" value="Genomic_DNA"/>
</dbReference>
<reference evidence="1" key="1">
    <citation type="submission" date="2021-01" db="EMBL/GenBank/DDBJ databases">
        <authorList>
            <consortium name="Genoscope - CEA"/>
            <person name="William W."/>
        </authorList>
    </citation>
    <scope>NUCLEOTIDE SEQUENCE</scope>
</reference>
<sequence length="129" mass="15894">MRLTNLNTYLKFQAQFLILSYYREERNLRYYMHLKKESEIAKSVSQKADYKVKIAKKQKKYLRLLWPNKLLNQVYDQSRLELQQMLLLLKIKHSSEEQLQNYEQYFKRFVKSKYQSEMEMKSGQVFKAF</sequence>
<dbReference type="Proteomes" id="UP000688137">
    <property type="component" value="Unassembled WGS sequence"/>
</dbReference>
<evidence type="ECO:0000313" key="3">
    <source>
        <dbReference type="Proteomes" id="UP000688137"/>
    </source>
</evidence>
<comment type="caution">
    <text evidence="1">The sequence shown here is derived from an EMBL/GenBank/DDBJ whole genome shotgun (WGS) entry which is preliminary data.</text>
</comment>
<evidence type="ECO:0000313" key="2">
    <source>
        <dbReference type="EMBL" id="CAD8045960.1"/>
    </source>
</evidence>
<organism evidence="1 3">
    <name type="scientific">Paramecium primaurelia</name>
    <dbReference type="NCBI Taxonomy" id="5886"/>
    <lineage>
        <taxon>Eukaryota</taxon>
        <taxon>Sar</taxon>
        <taxon>Alveolata</taxon>
        <taxon>Ciliophora</taxon>
        <taxon>Intramacronucleata</taxon>
        <taxon>Oligohymenophorea</taxon>
        <taxon>Peniculida</taxon>
        <taxon>Parameciidae</taxon>
        <taxon>Paramecium</taxon>
    </lineage>
</organism>
<gene>
    <name evidence="1" type="ORF">PPRIM_AZ9-3.1.T0100111</name>
    <name evidence="2" type="ORF">PPRIM_AZ9-3.1.T0100113</name>
</gene>